<evidence type="ECO:0000256" key="4">
    <source>
        <dbReference type="ARBA" id="ARBA00022837"/>
    </source>
</evidence>
<comment type="subcellular location">
    <subcellularLocation>
        <location evidence="1">Cell membrane</location>
        <topology evidence="1">Peripheral membrane protein</topology>
        <orientation evidence="1">Cytoplasmic side</orientation>
    </subcellularLocation>
    <subcellularLocation>
        <location evidence="2">Cytoplasm</location>
    </subcellularLocation>
</comment>
<comment type="caution">
    <text evidence="7">The sequence shown here is derived from an EMBL/GenBank/DDBJ whole genome shotgun (WGS) entry which is preliminary data.</text>
</comment>
<evidence type="ECO:0000313" key="8">
    <source>
        <dbReference type="Proteomes" id="UP000326759"/>
    </source>
</evidence>
<dbReference type="GO" id="GO:0045202">
    <property type="term" value="C:synapse"/>
    <property type="evidence" value="ECO:0007669"/>
    <property type="project" value="GOC"/>
</dbReference>
<feature type="region of interest" description="Disordered" evidence="6">
    <location>
        <begin position="242"/>
        <end position="261"/>
    </location>
</feature>
<feature type="region of interest" description="Disordered" evidence="6">
    <location>
        <begin position="290"/>
        <end position="362"/>
    </location>
</feature>
<organism evidence="7 8">
    <name type="scientific">Armadillidium nasatum</name>
    <dbReference type="NCBI Taxonomy" id="96803"/>
    <lineage>
        <taxon>Eukaryota</taxon>
        <taxon>Metazoa</taxon>
        <taxon>Ecdysozoa</taxon>
        <taxon>Arthropoda</taxon>
        <taxon>Crustacea</taxon>
        <taxon>Multicrustacea</taxon>
        <taxon>Malacostraca</taxon>
        <taxon>Eumalacostraca</taxon>
        <taxon>Peracarida</taxon>
        <taxon>Isopoda</taxon>
        <taxon>Oniscidea</taxon>
        <taxon>Crinocheta</taxon>
        <taxon>Armadillidiidae</taxon>
        <taxon>Armadillidium</taxon>
    </lineage>
</organism>
<evidence type="ECO:0000256" key="3">
    <source>
        <dbReference type="ARBA" id="ARBA00022490"/>
    </source>
</evidence>
<dbReference type="PANTHER" id="PTHR12268">
    <property type="entry name" value="E3 UBIQUITIN-PROTEIN LIGASE KCMF1"/>
    <property type="match status" value="1"/>
</dbReference>
<keyword evidence="4" id="KW-0106">Calcium</keyword>
<protein>
    <submittedName>
        <fullName evidence="7">Dystrophin, isoform E</fullName>
    </submittedName>
</protein>
<dbReference type="GO" id="GO:0005886">
    <property type="term" value="C:plasma membrane"/>
    <property type="evidence" value="ECO:0007669"/>
    <property type="project" value="TreeGrafter"/>
</dbReference>
<evidence type="ECO:0000256" key="6">
    <source>
        <dbReference type="SAM" id="MobiDB-lite"/>
    </source>
</evidence>
<dbReference type="AlphaFoldDB" id="A0A5N5SVT6"/>
<dbReference type="EMBL" id="SEYY01019587">
    <property type="protein sequence ID" value="KAB7498107.1"/>
    <property type="molecule type" value="Genomic_DNA"/>
</dbReference>
<evidence type="ECO:0000256" key="5">
    <source>
        <dbReference type="ARBA" id="ARBA00023212"/>
    </source>
</evidence>
<feature type="region of interest" description="Disordered" evidence="6">
    <location>
        <begin position="66"/>
        <end position="87"/>
    </location>
</feature>
<reference evidence="7 8" key="1">
    <citation type="journal article" date="2019" name="PLoS Biol.">
        <title>Sex chromosomes control vertical transmission of feminizing Wolbachia symbionts in an isopod.</title>
        <authorList>
            <person name="Becking T."/>
            <person name="Chebbi M.A."/>
            <person name="Giraud I."/>
            <person name="Moumen B."/>
            <person name="Laverre T."/>
            <person name="Caubet Y."/>
            <person name="Peccoud J."/>
            <person name="Gilbert C."/>
            <person name="Cordaux R."/>
        </authorList>
    </citation>
    <scope>NUCLEOTIDE SEQUENCE [LARGE SCALE GENOMIC DNA]</scope>
    <source>
        <strain evidence="7">ANa2</strain>
        <tissue evidence="7">Whole body excluding digestive tract and cuticle</tissue>
    </source>
</reference>
<accession>A0A5N5SVT6</accession>
<feature type="compositionally biased region" description="Polar residues" evidence="6">
    <location>
        <begin position="351"/>
        <end position="362"/>
    </location>
</feature>
<evidence type="ECO:0000256" key="1">
    <source>
        <dbReference type="ARBA" id="ARBA00004413"/>
    </source>
</evidence>
<dbReference type="InterPro" id="IPR050774">
    <property type="entry name" value="KCMF1/Dystrophin"/>
</dbReference>
<feature type="compositionally biased region" description="Acidic residues" evidence="6">
    <location>
        <begin position="340"/>
        <end position="350"/>
    </location>
</feature>
<evidence type="ECO:0000313" key="7">
    <source>
        <dbReference type="EMBL" id="KAB7498107.1"/>
    </source>
</evidence>
<keyword evidence="8" id="KW-1185">Reference proteome</keyword>
<sequence length="362" mass="40049">MCQRCFFEGRSSKSHKITHPMHEYCTATTAGDEMKDFTKALKNKFKSKRSLQKHTKKGYLPVQTVLEGDPLESPSPSPSHNVSSQDMHSRLELYASRLAEVELRTNSNSTPDSEDEHGLIAQYCQSLSSTDAPFPVPKSPLQIMASVDADQKDELEQMIKDLEEENRALQAEYERLKSEQPMGSVSEDGMGQRSEAEMLAEAKLLREHKERLEARMSILEDHNRQLEAQLQRLRQLLIEQQTGMGSPNKSSTLQTKSVTASQLAMDSPGKINGHATQGGSGSAYEGLDQMSEYVRPPPPPVGSIAHMGNLYARAGDPEKPVGSPVASMSRETENGSHSDDVEDQSDENDYDNTVSPIPSKSE</sequence>
<keyword evidence="5" id="KW-0206">Cytoskeleton</keyword>
<feature type="region of interest" description="Disordered" evidence="6">
    <location>
        <begin position="266"/>
        <end position="285"/>
    </location>
</feature>
<evidence type="ECO:0000256" key="2">
    <source>
        <dbReference type="ARBA" id="ARBA00004496"/>
    </source>
</evidence>
<dbReference type="Proteomes" id="UP000326759">
    <property type="component" value="Unassembled WGS sequence"/>
</dbReference>
<name>A0A5N5SVT6_9CRUS</name>
<keyword evidence="3" id="KW-0963">Cytoplasm</keyword>
<dbReference type="GO" id="GO:0099536">
    <property type="term" value="P:synaptic signaling"/>
    <property type="evidence" value="ECO:0007669"/>
    <property type="project" value="TreeGrafter"/>
</dbReference>
<gene>
    <name evidence="7" type="primary">Dys_0</name>
    <name evidence="7" type="ORF">Anas_03321</name>
</gene>
<dbReference type="PANTHER" id="PTHR12268:SF14">
    <property type="entry name" value="DYSTROPHIN-1"/>
    <property type="match status" value="1"/>
</dbReference>
<feature type="compositionally biased region" description="Basic and acidic residues" evidence="6">
    <location>
        <begin position="330"/>
        <end position="339"/>
    </location>
</feature>
<proteinExistence type="predicted"/>
<dbReference type="OrthoDB" id="10057795at2759"/>